<sequence length="201" mass="22077">MIFQPTTAGCANSIVRRAFITPHPAPHHEYNCSPMKTPSLLHAPDGPFAGREGRAKLREELEAGLILSSYGTRGVLEDGLSNIPLSRAGALIDRLHMNPAVIQRKCRSSQQMPTKEYAGFKLPEVIFEAELNAHPLNLQCMTSAAAIEFDLQPIKQGTGILTTHTTTTPALPTAFLLLLPPLQNFLQRNNWPSDHDYGRSS</sequence>
<dbReference type="Proteomes" id="UP000027222">
    <property type="component" value="Unassembled WGS sequence"/>
</dbReference>
<evidence type="ECO:0000313" key="1">
    <source>
        <dbReference type="EMBL" id="KDR77045.1"/>
    </source>
</evidence>
<name>A0A067T1I9_GALM3</name>
<keyword evidence="2" id="KW-1185">Reference proteome</keyword>
<gene>
    <name evidence="1" type="ORF">GALMADRAFT_139069</name>
</gene>
<accession>A0A067T1I9</accession>
<reference evidence="2" key="1">
    <citation type="journal article" date="2014" name="Proc. Natl. Acad. Sci. U.S.A.">
        <title>Extensive sampling of basidiomycete genomes demonstrates inadequacy of the white-rot/brown-rot paradigm for wood decay fungi.</title>
        <authorList>
            <person name="Riley R."/>
            <person name="Salamov A.A."/>
            <person name="Brown D.W."/>
            <person name="Nagy L.G."/>
            <person name="Floudas D."/>
            <person name="Held B.W."/>
            <person name="Levasseur A."/>
            <person name="Lombard V."/>
            <person name="Morin E."/>
            <person name="Otillar R."/>
            <person name="Lindquist E.A."/>
            <person name="Sun H."/>
            <person name="LaButti K.M."/>
            <person name="Schmutz J."/>
            <person name="Jabbour D."/>
            <person name="Luo H."/>
            <person name="Baker S.E."/>
            <person name="Pisabarro A.G."/>
            <person name="Walton J.D."/>
            <person name="Blanchette R.A."/>
            <person name="Henrissat B."/>
            <person name="Martin F."/>
            <person name="Cullen D."/>
            <person name="Hibbett D.S."/>
            <person name="Grigoriev I.V."/>
        </authorList>
    </citation>
    <scope>NUCLEOTIDE SEQUENCE [LARGE SCALE GENOMIC DNA]</scope>
    <source>
        <strain evidence="2">CBS 339.88</strain>
    </source>
</reference>
<protein>
    <submittedName>
        <fullName evidence="1">Uncharacterized protein</fullName>
    </submittedName>
</protein>
<organism evidence="1 2">
    <name type="scientific">Galerina marginata (strain CBS 339.88)</name>
    <dbReference type="NCBI Taxonomy" id="685588"/>
    <lineage>
        <taxon>Eukaryota</taxon>
        <taxon>Fungi</taxon>
        <taxon>Dikarya</taxon>
        <taxon>Basidiomycota</taxon>
        <taxon>Agaricomycotina</taxon>
        <taxon>Agaricomycetes</taxon>
        <taxon>Agaricomycetidae</taxon>
        <taxon>Agaricales</taxon>
        <taxon>Agaricineae</taxon>
        <taxon>Strophariaceae</taxon>
        <taxon>Galerina</taxon>
    </lineage>
</organism>
<dbReference type="AlphaFoldDB" id="A0A067T1I9"/>
<dbReference type="EMBL" id="KL142377">
    <property type="protein sequence ID" value="KDR77045.1"/>
    <property type="molecule type" value="Genomic_DNA"/>
</dbReference>
<evidence type="ECO:0000313" key="2">
    <source>
        <dbReference type="Proteomes" id="UP000027222"/>
    </source>
</evidence>
<proteinExistence type="predicted"/>
<dbReference type="HOGENOM" id="CLU_1360495_0_0_1"/>